<feature type="signal peptide" evidence="4">
    <location>
        <begin position="1"/>
        <end position="21"/>
    </location>
</feature>
<evidence type="ECO:0000313" key="6">
    <source>
        <dbReference type="Proteomes" id="UP001165060"/>
    </source>
</evidence>
<dbReference type="InterPro" id="IPR017939">
    <property type="entry name" value="G-Glutamylcylcotransferase"/>
</dbReference>
<dbReference type="PANTHER" id="PTHR12935">
    <property type="entry name" value="GAMMA-GLUTAMYLCYCLOTRANSFERASE"/>
    <property type="match status" value="1"/>
</dbReference>
<reference evidence="5 6" key="1">
    <citation type="journal article" date="2023" name="Commun. Biol.">
        <title>Genome analysis of Parmales, the sister group of diatoms, reveals the evolutionary specialization of diatoms from phago-mixotrophs to photoautotrophs.</title>
        <authorList>
            <person name="Ban H."/>
            <person name="Sato S."/>
            <person name="Yoshikawa S."/>
            <person name="Yamada K."/>
            <person name="Nakamura Y."/>
            <person name="Ichinomiya M."/>
            <person name="Sato N."/>
            <person name="Blanc-Mathieu R."/>
            <person name="Endo H."/>
            <person name="Kuwata A."/>
            <person name="Ogata H."/>
        </authorList>
    </citation>
    <scope>NUCLEOTIDE SEQUENCE [LARGE SCALE GENOMIC DNA]</scope>
</reference>
<evidence type="ECO:0000256" key="4">
    <source>
        <dbReference type="SAM" id="SignalP"/>
    </source>
</evidence>
<proteinExistence type="predicted"/>
<feature type="compositionally biased region" description="Pro residues" evidence="3">
    <location>
        <begin position="295"/>
        <end position="310"/>
    </location>
</feature>
<name>A0ABQ6MLN8_9STRA</name>
<dbReference type="InterPro" id="IPR013024">
    <property type="entry name" value="GGCT-like"/>
</dbReference>
<keyword evidence="4" id="KW-0732">Signal</keyword>
<feature type="chain" id="PRO_5046221352" description="gamma-glutamylcyclotransferase" evidence="4">
    <location>
        <begin position="22"/>
        <end position="310"/>
    </location>
</feature>
<dbReference type="PANTHER" id="PTHR12935:SF0">
    <property type="entry name" value="GAMMA-GLUTAMYLCYCLOTRANSFERASE"/>
    <property type="match status" value="1"/>
</dbReference>
<evidence type="ECO:0000256" key="1">
    <source>
        <dbReference type="ARBA" id="ARBA00012346"/>
    </source>
</evidence>
<sequence>MLETPRILCLLLLLLLPATYALPPPPPARPALLSSPSPNVFYFAVGSNLLQSKLANRSSNSTISFLSFEPASVEGHRLAFNLRGFPPLEPGMGGIEPCAAATIHGALVCLPRAEYEKVWRSEGGGSKNPGYEEYVVTARPYATSSAASPEVQAVAFRARPHVRLPRDASPSRRYLNILLEGARELKLDPAYQLYLEQIPTQNPSRILRSMSLTSFFFTGILFRLQLSYLIKPVTYLLWRVYAPASSSRARLLLSEAASALVLLPTFALGLGVRLLLKLTGKPLPPMMKLMMDKAPPTPPAPAPAPAPDAP</sequence>
<dbReference type="Proteomes" id="UP001165060">
    <property type="component" value="Unassembled WGS sequence"/>
</dbReference>
<protein>
    <recommendedName>
        <fullName evidence="1">gamma-glutamylcyclotransferase</fullName>
        <ecNumber evidence="1">4.3.2.9</ecNumber>
    </recommendedName>
</protein>
<dbReference type="EMBL" id="BRYB01001541">
    <property type="protein sequence ID" value="GMI28173.1"/>
    <property type="molecule type" value="Genomic_DNA"/>
</dbReference>
<evidence type="ECO:0000256" key="3">
    <source>
        <dbReference type="SAM" id="MobiDB-lite"/>
    </source>
</evidence>
<dbReference type="Gene3D" id="3.10.490.10">
    <property type="entry name" value="Gamma-glutamyl cyclotransferase-like"/>
    <property type="match status" value="1"/>
</dbReference>
<comment type="caution">
    <text evidence="5">The sequence shown here is derived from an EMBL/GenBank/DDBJ whole genome shotgun (WGS) entry which is preliminary data.</text>
</comment>
<organism evidence="5 6">
    <name type="scientific">Tetraparma gracilis</name>
    <dbReference type="NCBI Taxonomy" id="2962635"/>
    <lineage>
        <taxon>Eukaryota</taxon>
        <taxon>Sar</taxon>
        <taxon>Stramenopiles</taxon>
        <taxon>Ochrophyta</taxon>
        <taxon>Bolidophyceae</taxon>
        <taxon>Parmales</taxon>
        <taxon>Triparmaceae</taxon>
        <taxon>Tetraparma</taxon>
    </lineage>
</organism>
<dbReference type="CDD" id="cd06661">
    <property type="entry name" value="GGCT_like"/>
    <property type="match status" value="1"/>
</dbReference>
<evidence type="ECO:0000256" key="2">
    <source>
        <dbReference type="ARBA" id="ARBA00023239"/>
    </source>
</evidence>
<feature type="region of interest" description="Disordered" evidence="3">
    <location>
        <begin position="291"/>
        <end position="310"/>
    </location>
</feature>
<dbReference type="EC" id="4.3.2.9" evidence="1"/>
<keyword evidence="6" id="KW-1185">Reference proteome</keyword>
<evidence type="ECO:0000313" key="5">
    <source>
        <dbReference type="EMBL" id="GMI28173.1"/>
    </source>
</evidence>
<gene>
    <name evidence="5" type="ORF">TeGR_g1410</name>
</gene>
<keyword evidence="2" id="KW-0456">Lyase</keyword>
<accession>A0ABQ6MLN8</accession>